<reference evidence="3" key="1">
    <citation type="submission" date="2023-10" db="EMBL/GenBank/DDBJ databases">
        <title>Genome assembly of Pristionchus species.</title>
        <authorList>
            <person name="Yoshida K."/>
            <person name="Sommer R.J."/>
        </authorList>
    </citation>
    <scope>NUCLEOTIDE SEQUENCE</scope>
    <source>
        <strain evidence="3">RS0144</strain>
    </source>
</reference>
<evidence type="ECO:0000313" key="3">
    <source>
        <dbReference type="EMBL" id="GMS80816.1"/>
    </source>
</evidence>
<dbReference type="PANTHER" id="PTHR14796">
    <property type="entry name" value="NEURENSIN 1-RELATED"/>
    <property type="match status" value="1"/>
</dbReference>
<keyword evidence="2" id="KW-0812">Transmembrane</keyword>
<feature type="transmembrane region" description="Helical" evidence="2">
    <location>
        <begin position="80"/>
        <end position="102"/>
    </location>
</feature>
<evidence type="ECO:0000313" key="4">
    <source>
        <dbReference type="Proteomes" id="UP001432027"/>
    </source>
</evidence>
<keyword evidence="4" id="KW-1185">Reference proteome</keyword>
<sequence>IMTGFSLGSAKKATKGDKLSPPGAKPTAIVDAVTAPQGFGIKSYLHQFYQSPLVEDMDQSAWYLLPPPPAMRRGLFACRLCTCIGLLLLIAGACSIVVGYTWPHDSIEQAMHRVSVYQDEEGTYYIPTIEMREYVMRDPMKAWKTAGFCIFSAGAILLALSLLVPTVAQFVGGKHLASFASEDNSPNEPPVRIYPGQPGLGGPIPVAEEITKVQPSGDAKNVRPTTDDLLAH</sequence>
<gene>
    <name evidence="3" type="ORF">PENTCL1PPCAC_2991</name>
</gene>
<feature type="transmembrane region" description="Helical" evidence="2">
    <location>
        <begin position="145"/>
        <end position="164"/>
    </location>
</feature>
<dbReference type="PANTHER" id="PTHR14796:SF3">
    <property type="entry name" value="NEURENSIN 1-LIKE-RELATED"/>
    <property type="match status" value="1"/>
</dbReference>
<evidence type="ECO:0000256" key="1">
    <source>
        <dbReference type="SAM" id="MobiDB-lite"/>
    </source>
</evidence>
<comment type="caution">
    <text evidence="3">The sequence shown here is derived from an EMBL/GenBank/DDBJ whole genome shotgun (WGS) entry which is preliminary data.</text>
</comment>
<dbReference type="Proteomes" id="UP001432027">
    <property type="component" value="Unassembled WGS sequence"/>
</dbReference>
<accession>A0AAV5SBW9</accession>
<feature type="region of interest" description="Disordered" evidence="1">
    <location>
        <begin position="1"/>
        <end position="24"/>
    </location>
</feature>
<dbReference type="Pfam" id="PF14927">
    <property type="entry name" value="Neurensin"/>
    <property type="match status" value="1"/>
</dbReference>
<feature type="region of interest" description="Disordered" evidence="1">
    <location>
        <begin position="181"/>
        <end position="232"/>
    </location>
</feature>
<dbReference type="GO" id="GO:0043025">
    <property type="term" value="C:neuronal cell body"/>
    <property type="evidence" value="ECO:0007669"/>
    <property type="project" value="TreeGrafter"/>
</dbReference>
<protein>
    <submittedName>
        <fullName evidence="3">Uncharacterized protein</fullName>
    </submittedName>
</protein>
<dbReference type="EMBL" id="BTSX01000001">
    <property type="protein sequence ID" value="GMS80816.1"/>
    <property type="molecule type" value="Genomic_DNA"/>
</dbReference>
<organism evidence="3 4">
    <name type="scientific">Pristionchus entomophagus</name>
    <dbReference type="NCBI Taxonomy" id="358040"/>
    <lineage>
        <taxon>Eukaryota</taxon>
        <taxon>Metazoa</taxon>
        <taxon>Ecdysozoa</taxon>
        <taxon>Nematoda</taxon>
        <taxon>Chromadorea</taxon>
        <taxon>Rhabditida</taxon>
        <taxon>Rhabditina</taxon>
        <taxon>Diplogasteromorpha</taxon>
        <taxon>Diplogasteroidea</taxon>
        <taxon>Neodiplogasteridae</taxon>
        <taxon>Pristionchus</taxon>
    </lineage>
</organism>
<name>A0AAV5SBW9_9BILA</name>
<dbReference type="GO" id="GO:0030133">
    <property type="term" value="C:transport vesicle"/>
    <property type="evidence" value="ECO:0007669"/>
    <property type="project" value="InterPro"/>
</dbReference>
<dbReference type="InterPro" id="IPR024883">
    <property type="entry name" value="Neurensin"/>
</dbReference>
<keyword evidence="2" id="KW-0472">Membrane</keyword>
<proteinExistence type="predicted"/>
<feature type="non-terminal residue" evidence="3">
    <location>
        <position position="1"/>
    </location>
</feature>
<evidence type="ECO:0000256" key="2">
    <source>
        <dbReference type="SAM" id="Phobius"/>
    </source>
</evidence>
<dbReference type="GO" id="GO:0043005">
    <property type="term" value="C:neuron projection"/>
    <property type="evidence" value="ECO:0007669"/>
    <property type="project" value="TreeGrafter"/>
</dbReference>
<dbReference type="AlphaFoldDB" id="A0AAV5SBW9"/>
<dbReference type="GO" id="GO:0007399">
    <property type="term" value="P:nervous system development"/>
    <property type="evidence" value="ECO:0007669"/>
    <property type="project" value="TreeGrafter"/>
</dbReference>
<keyword evidence="2" id="KW-1133">Transmembrane helix</keyword>